<reference evidence="2 3" key="1">
    <citation type="submission" date="2020-07" db="EMBL/GenBank/DDBJ databases">
        <title>Sequencing the genomes of 1000 actinobacteria strains.</title>
        <authorList>
            <person name="Klenk H.-P."/>
        </authorList>
    </citation>
    <scope>NUCLEOTIDE SEQUENCE [LARGE SCALE GENOMIC DNA]</scope>
    <source>
        <strain evidence="2 3">DSM 21350</strain>
    </source>
</reference>
<accession>A0A7Y9J9Z4</accession>
<evidence type="ECO:0000256" key="1">
    <source>
        <dbReference type="SAM" id="Phobius"/>
    </source>
</evidence>
<keyword evidence="1" id="KW-1133">Transmembrane helix</keyword>
<keyword evidence="3" id="KW-1185">Reference proteome</keyword>
<dbReference type="EMBL" id="JACCBG010000001">
    <property type="protein sequence ID" value="NYD40868.1"/>
    <property type="molecule type" value="Genomic_DNA"/>
</dbReference>
<name>A0A7Y9J9Z4_9ACTN</name>
<keyword evidence="1" id="KW-0472">Membrane</keyword>
<feature type="transmembrane region" description="Helical" evidence="1">
    <location>
        <begin position="46"/>
        <end position="66"/>
    </location>
</feature>
<evidence type="ECO:0000313" key="2">
    <source>
        <dbReference type="EMBL" id="NYD40868.1"/>
    </source>
</evidence>
<dbReference type="Proteomes" id="UP000535511">
    <property type="component" value="Unassembled WGS sequence"/>
</dbReference>
<dbReference type="AlphaFoldDB" id="A0A7Y9J9Z4"/>
<comment type="caution">
    <text evidence="2">The sequence shown here is derived from an EMBL/GenBank/DDBJ whole genome shotgun (WGS) entry which is preliminary data.</text>
</comment>
<keyword evidence="1" id="KW-0812">Transmembrane</keyword>
<feature type="transmembrane region" description="Helical" evidence="1">
    <location>
        <begin position="21"/>
        <end position="40"/>
    </location>
</feature>
<evidence type="ECO:0000313" key="3">
    <source>
        <dbReference type="Proteomes" id="UP000535511"/>
    </source>
</evidence>
<protein>
    <recommendedName>
        <fullName evidence="4">PH domain-containing protein</fullName>
    </recommendedName>
</protein>
<dbReference type="RefSeq" id="WP_179662695.1">
    <property type="nucleotide sequence ID" value="NZ_JACCBG010000001.1"/>
</dbReference>
<organism evidence="2 3">
    <name type="scientific">Nocardioides panaciterrulae</name>
    <dbReference type="NCBI Taxonomy" id="661492"/>
    <lineage>
        <taxon>Bacteria</taxon>
        <taxon>Bacillati</taxon>
        <taxon>Actinomycetota</taxon>
        <taxon>Actinomycetes</taxon>
        <taxon>Propionibacteriales</taxon>
        <taxon>Nocardioidaceae</taxon>
        <taxon>Nocardioides</taxon>
    </lineage>
</organism>
<sequence length="200" mass="21578">MPEQDSRTGGPVERFRPTSGRVMGVLAVLLATAVVVIGVVDREHGFSVPVVFAALFLGIVAWAAMLRPGVWVAGEELVLRNMLETVRIPLAAIERVAVRQVLAVSVGERRYVSPAVGRSRRQAMKANRRDADQPGPADSYAVFVEERISRLAEDARAQRGIGLLSDEQLELAKGVRRRPAWPEIAGLVVAAVGLVVTLVA</sequence>
<proteinExistence type="predicted"/>
<feature type="transmembrane region" description="Helical" evidence="1">
    <location>
        <begin position="180"/>
        <end position="199"/>
    </location>
</feature>
<gene>
    <name evidence="2" type="ORF">BJZ21_000951</name>
</gene>
<evidence type="ECO:0008006" key="4">
    <source>
        <dbReference type="Google" id="ProtNLM"/>
    </source>
</evidence>